<organism evidence="3">
    <name type="scientific">Pyrenophora teres f. teres (strain 0-1)</name>
    <name type="common">Barley net blotch fungus</name>
    <name type="synonym">Drechslera teres f. teres</name>
    <dbReference type="NCBI Taxonomy" id="861557"/>
    <lineage>
        <taxon>Eukaryota</taxon>
        <taxon>Fungi</taxon>
        <taxon>Dikarya</taxon>
        <taxon>Ascomycota</taxon>
        <taxon>Pezizomycotina</taxon>
        <taxon>Dothideomycetes</taxon>
        <taxon>Pleosporomycetidae</taxon>
        <taxon>Pleosporales</taxon>
        <taxon>Pleosporineae</taxon>
        <taxon>Pleosporaceae</taxon>
        <taxon>Pyrenophora</taxon>
    </lineage>
</organism>
<gene>
    <name evidence="2" type="ORF">PTT_17579</name>
</gene>
<dbReference type="eggNOG" id="ENOG502SNZ2">
    <property type="taxonomic scope" value="Eukaryota"/>
</dbReference>
<feature type="signal peptide" evidence="1">
    <location>
        <begin position="1"/>
        <end position="18"/>
    </location>
</feature>
<sequence>MKFTTTAAIAIAAAVVSALPQANTQYPKIKDGEVFHLMSLRTGTPVQFGQIQAADSSLYINAKELNFACGNTAPNYAQFELSNGTLSLHTDNPPQVLYVDRSGMGQGVLKYTTGAEPLPRNAEREGWTLNEQNQLTFGTNGLQACSGAVNGGYKVWLSGTKNPAGNTDCTPISAQALKVEEPLTCMYSS</sequence>
<dbReference type="HOGENOM" id="CLU_097238_0_0_1"/>
<dbReference type="Proteomes" id="UP000001067">
    <property type="component" value="Unassembled WGS sequence"/>
</dbReference>
<dbReference type="OrthoDB" id="4093325at2759"/>
<feature type="chain" id="PRO_5003181788" description="Cell wall protein PhiA" evidence="1">
    <location>
        <begin position="19"/>
        <end position="189"/>
    </location>
</feature>
<dbReference type="KEGG" id="pte:PTT_17579"/>
<evidence type="ECO:0000256" key="1">
    <source>
        <dbReference type="SAM" id="SignalP"/>
    </source>
</evidence>
<proteinExistence type="predicted"/>
<protein>
    <recommendedName>
        <fullName evidence="4">Cell wall protein PhiA</fullName>
    </recommendedName>
</protein>
<reference evidence="2 3" key="1">
    <citation type="journal article" date="2010" name="Genome Biol.">
        <title>A first genome assembly of the barley fungal pathogen Pyrenophora teres f. teres.</title>
        <authorList>
            <person name="Ellwood S.R."/>
            <person name="Liu Z."/>
            <person name="Syme R.A."/>
            <person name="Lai Z."/>
            <person name="Hane J.K."/>
            <person name="Keiper F."/>
            <person name="Moffat C.S."/>
            <person name="Oliver R.P."/>
            <person name="Friesen T.L."/>
        </authorList>
    </citation>
    <scope>NUCLEOTIDE SEQUENCE [LARGE SCALE GENOMIC DNA]</scope>
    <source>
        <strain evidence="2 3">0-1</strain>
    </source>
</reference>
<evidence type="ECO:0000313" key="2">
    <source>
        <dbReference type="EMBL" id="EFQ87034.1"/>
    </source>
</evidence>
<keyword evidence="3" id="KW-1185">Reference proteome</keyword>
<accession>E3S4R1</accession>
<dbReference type="EMBL" id="GL537182">
    <property type="protein sequence ID" value="EFQ87034.1"/>
    <property type="molecule type" value="Genomic_DNA"/>
</dbReference>
<evidence type="ECO:0008006" key="4">
    <source>
        <dbReference type="Google" id="ProtNLM"/>
    </source>
</evidence>
<name>E3S4R1_PYRTT</name>
<evidence type="ECO:0000313" key="3">
    <source>
        <dbReference type="Proteomes" id="UP000001067"/>
    </source>
</evidence>
<keyword evidence="1" id="KW-0732">Signal</keyword>
<dbReference type="AlphaFoldDB" id="E3S4R1"/>